<reference evidence="1" key="1">
    <citation type="submission" date="2014-09" db="EMBL/GenBank/DDBJ databases">
        <authorList>
            <person name="Magalhaes I.L.F."/>
            <person name="Oliveira U."/>
            <person name="Santos F.R."/>
            <person name="Vidigal T.H.D.A."/>
            <person name="Brescovit A.D."/>
            <person name="Santos A.J."/>
        </authorList>
    </citation>
    <scope>NUCLEOTIDE SEQUENCE</scope>
    <source>
        <tissue evidence="1">Shoot tissue taken approximately 20 cm above the soil surface</tissue>
    </source>
</reference>
<proteinExistence type="predicted"/>
<sequence length="66" mass="7408">MCCASICALYRLSCRPTRKGQHRNPLFEQETQREAAGRIERGPVELLATPCSHTLRVIQPSSRSPV</sequence>
<reference evidence="1" key="2">
    <citation type="journal article" date="2015" name="Data Brief">
        <title>Shoot transcriptome of the giant reed, Arundo donax.</title>
        <authorList>
            <person name="Barrero R.A."/>
            <person name="Guerrero F.D."/>
            <person name="Moolhuijzen P."/>
            <person name="Goolsby J.A."/>
            <person name="Tidwell J."/>
            <person name="Bellgard S.E."/>
            <person name="Bellgard M.I."/>
        </authorList>
    </citation>
    <scope>NUCLEOTIDE SEQUENCE</scope>
    <source>
        <tissue evidence="1">Shoot tissue taken approximately 20 cm above the soil surface</tissue>
    </source>
</reference>
<protein>
    <submittedName>
        <fullName evidence="1">Uncharacterized protein</fullName>
    </submittedName>
</protein>
<organism evidence="1">
    <name type="scientific">Arundo donax</name>
    <name type="common">Giant reed</name>
    <name type="synonym">Donax arundinaceus</name>
    <dbReference type="NCBI Taxonomy" id="35708"/>
    <lineage>
        <taxon>Eukaryota</taxon>
        <taxon>Viridiplantae</taxon>
        <taxon>Streptophyta</taxon>
        <taxon>Embryophyta</taxon>
        <taxon>Tracheophyta</taxon>
        <taxon>Spermatophyta</taxon>
        <taxon>Magnoliopsida</taxon>
        <taxon>Liliopsida</taxon>
        <taxon>Poales</taxon>
        <taxon>Poaceae</taxon>
        <taxon>PACMAD clade</taxon>
        <taxon>Arundinoideae</taxon>
        <taxon>Arundineae</taxon>
        <taxon>Arundo</taxon>
    </lineage>
</organism>
<name>A0A0A9BCE1_ARUDO</name>
<accession>A0A0A9BCE1</accession>
<dbReference type="AlphaFoldDB" id="A0A0A9BCE1"/>
<dbReference type="EMBL" id="GBRH01238057">
    <property type="protein sequence ID" value="JAD59838.1"/>
    <property type="molecule type" value="Transcribed_RNA"/>
</dbReference>
<evidence type="ECO:0000313" key="1">
    <source>
        <dbReference type="EMBL" id="JAD59838.1"/>
    </source>
</evidence>